<proteinExistence type="predicted"/>
<reference evidence="1 2" key="1">
    <citation type="submission" date="2017-08" db="EMBL/GenBank/DDBJ databases">
        <title>Infants hospitalized years apart are colonized by the same room-sourced microbial strains.</title>
        <authorList>
            <person name="Brooks B."/>
            <person name="Olm M.R."/>
            <person name="Firek B.A."/>
            <person name="Baker R."/>
            <person name="Thomas B.C."/>
            <person name="Morowitz M.J."/>
            <person name="Banfield J.F."/>
        </authorList>
    </citation>
    <scope>NUCLEOTIDE SEQUENCE [LARGE SCALE GENOMIC DNA]</scope>
    <source>
        <strain evidence="1">S2_003_000_R2_11</strain>
    </source>
</reference>
<evidence type="ECO:0000313" key="2">
    <source>
        <dbReference type="Proteomes" id="UP000248975"/>
    </source>
</evidence>
<dbReference type="AlphaFoldDB" id="A0A2W5UQZ2"/>
<dbReference type="Proteomes" id="UP000248975">
    <property type="component" value="Unassembled WGS sequence"/>
</dbReference>
<protein>
    <submittedName>
        <fullName evidence="1">Uncharacterized protein</fullName>
    </submittedName>
</protein>
<accession>A0A2W5UQZ2</accession>
<evidence type="ECO:0000313" key="1">
    <source>
        <dbReference type="EMBL" id="PZR00211.1"/>
    </source>
</evidence>
<comment type="caution">
    <text evidence="1">The sequence shown here is derived from an EMBL/GenBank/DDBJ whole genome shotgun (WGS) entry which is preliminary data.</text>
</comment>
<dbReference type="EMBL" id="QFQS01000001">
    <property type="protein sequence ID" value="PZR00211.1"/>
    <property type="molecule type" value="Genomic_DNA"/>
</dbReference>
<sequence>MGLWWLMVAHTAYLLFMHFLSFHQATPELKLLQSWFAGPAVPVLGLRPAAYLRIVGTKRIAEPPREGANHAPV</sequence>
<gene>
    <name evidence="1" type="ORF">DI533_06350</name>
</gene>
<organism evidence="1 2">
    <name type="scientific">Cereibacter sphaeroides</name>
    <name type="common">Rhodobacter sphaeroides</name>
    <dbReference type="NCBI Taxonomy" id="1063"/>
    <lineage>
        <taxon>Bacteria</taxon>
        <taxon>Pseudomonadati</taxon>
        <taxon>Pseudomonadota</taxon>
        <taxon>Alphaproteobacteria</taxon>
        <taxon>Rhodobacterales</taxon>
        <taxon>Paracoccaceae</taxon>
        <taxon>Cereibacter</taxon>
    </lineage>
</organism>
<name>A0A2W5UQZ2_CERSP</name>